<dbReference type="PROSITE" id="PS51747">
    <property type="entry name" value="CYT_DCMP_DEAMINASES_2"/>
    <property type="match status" value="1"/>
</dbReference>
<protein>
    <recommendedName>
        <fullName evidence="1">CMP/dCMP-type deaminase domain-containing protein</fullName>
    </recommendedName>
</protein>
<evidence type="ECO:0000313" key="2">
    <source>
        <dbReference type="EMBL" id="OGD08975.1"/>
    </source>
</evidence>
<dbReference type="PANTHER" id="PTHR11079:SF202">
    <property type="entry name" value="TRNA-SPECIFIC ADENOSINE DEAMINASE"/>
    <property type="match status" value="1"/>
</dbReference>
<dbReference type="GO" id="GO:0052717">
    <property type="term" value="F:tRNA-specific adenosine-34 deaminase activity"/>
    <property type="evidence" value="ECO:0007669"/>
    <property type="project" value="TreeGrafter"/>
</dbReference>
<dbReference type="GO" id="GO:0002100">
    <property type="term" value="P:tRNA wobble adenosine to inosine editing"/>
    <property type="evidence" value="ECO:0007669"/>
    <property type="project" value="TreeGrafter"/>
</dbReference>
<dbReference type="InterPro" id="IPR002125">
    <property type="entry name" value="CMP_dCMP_dom"/>
</dbReference>
<proteinExistence type="predicted"/>
<gene>
    <name evidence="2" type="ORF">A2397_05775</name>
</gene>
<dbReference type="SUPFAM" id="SSF53927">
    <property type="entry name" value="Cytidine deaminase-like"/>
    <property type="match status" value="1"/>
</dbReference>
<dbReference type="EMBL" id="MEXR01000043">
    <property type="protein sequence ID" value="OGD08975.1"/>
    <property type="molecule type" value="Genomic_DNA"/>
</dbReference>
<reference evidence="2 3" key="1">
    <citation type="journal article" date="2016" name="Nat. Commun.">
        <title>Thousands of microbial genomes shed light on interconnected biogeochemical processes in an aquifer system.</title>
        <authorList>
            <person name="Anantharaman K."/>
            <person name="Brown C.T."/>
            <person name="Hug L.A."/>
            <person name="Sharon I."/>
            <person name="Castelle C.J."/>
            <person name="Probst A.J."/>
            <person name="Thomas B.C."/>
            <person name="Singh A."/>
            <person name="Wilkins M.J."/>
            <person name="Karaoz U."/>
            <person name="Brodie E.L."/>
            <person name="Williams K.H."/>
            <person name="Hubbard S.S."/>
            <person name="Banfield J.F."/>
        </authorList>
    </citation>
    <scope>NUCLEOTIDE SEQUENCE [LARGE SCALE GENOMIC DNA]</scope>
</reference>
<comment type="caution">
    <text evidence="2">The sequence shown here is derived from an EMBL/GenBank/DDBJ whole genome shotgun (WGS) entry which is preliminary data.</text>
</comment>
<dbReference type="PANTHER" id="PTHR11079">
    <property type="entry name" value="CYTOSINE DEAMINASE FAMILY MEMBER"/>
    <property type="match status" value="1"/>
</dbReference>
<dbReference type="Pfam" id="PF00383">
    <property type="entry name" value="dCMP_cyt_deam_1"/>
    <property type="match status" value="1"/>
</dbReference>
<dbReference type="InterPro" id="IPR016193">
    <property type="entry name" value="Cytidine_deaminase-like"/>
</dbReference>
<dbReference type="STRING" id="1797263.A2397_05775"/>
<dbReference type="Proteomes" id="UP000176424">
    <property type="component" value="Unassembled WGS sequence"/>
</dbReference>
<dbReference type="Gene3D" id="3.40.140.10">
    <property type="entry name" value="Cytidine Deaminase, domain 2"/>
    <property type="match status" value="1"/>
</dbReference>
<evidence type="ECO:0000313" key="3">
    <source>
        <dbReference type="Proteomes" id="UP000176424"/>
    </source>
</evidence>
<dbReference type="CDD" id="cd01285">
    <property type="entry name" value="nucleoside_deaminase"/>
    <property type="match status" value="1"/>
</dbReference>
<organism evidence="2 3">
    <name type="scientific">Candidatus Amesbacteria bacterium RIFOXYB1_FULL_44_23</name>
    <dbReference type="NCBI Taxonomy" id="1797263"/>
    <lineage>
        <taxon>Bacteria</taxon>
        <taxon>Candidatus Amesiibacteriota</taxon>
    </lineage>
</organism>
<sequence length="169" mass="18896">MDDKQYLDLALTEAEKSLNLGNYPVGAVLVIDDQVVGVGGNFGETSQNYINHAESHLLINHGPILLRAAKDGQNITLYSTLEPCLMCLGEAIMNKIDRIVYIQKDPRAGACGINKDSLGVRYQESWPEIVHNPYSSRSKELITQFLKKQIENGDRVDWSTNFLKLLETC</sequence>
<evidence type="ECO:0000259" key="1">
    <source>
        <dbReference type="PROSITE" id="PS51747"/>
    </source>
</evidence>
<accession>A0A1F4ZRI4</accession>
<feature type="domain" description="CMP/dCMP-type deaminase" evidence="1">
    <location>
        <begin position="1"/>
        <end position="121"/>
    </location>
</feature>
<dbReference type="AlphaFoldDB" id="A0A1F4ZRI4"/>
<name>A0A1F4ZRI4_9BACT</name>